<evidence type="ECO:0000313" key="5">
    <source>
        <dbReference type="Proteomes" id="UP000294933"/>
    </source>
</evidence>
<dbReference type="InterPro" id="IPR036770">
    <property type="entry name" value="Ankyrin_rpt-contain_sf"/>
</dbReference>
<dbReference type="InterPro" id="IPR002110">
    <property type="entry name" value="Ankyrin_rpt"/>
</dbReference>
<dbReference type="Gene3D" id="1.25.40.20">
    <property type="entry name" value="Ankyrin repeat-containing domain"/>
    <property type="match status" value="2"/>
</dbReference>
<gene>
    <name evidence="4" type="ORF">BD410DRAFT_789173</name>
</gene>
<accession>A0A4Y7Q2B4</accession>
<dbReference type="Pfam" id="PF12796">
    <property type="entry name" value="Ank_2"/>
    <property type="match status" value="2"/>
</dbReference>
<organism evidence="4 5">
    <name type="scientific">Rickenella mellea</name>
    <dbReference type="NCBI Taxonomy" id="50990"/>
    <lineage>
        <taxon>Eukaryota</taxon>
        <taxon>Fungi</taxon>
        <taxon>Dikarya</taxon>
        <taxon>Basidiomycota</taxon>
        <taxon>Agaricomycotina</taxon>
        <taxon>Agaricomycetes</taxon>
        <taxon>Hymenochaetales</taxon>
        <taxon>Rickenellaceae</taxon>
        <taxon>Rickenella</taxon>
    </lineage>
</organism>
<dbReference type="OrthoDB" id="2891447at2759"/>
<dbReference type="PANTHER" id="PTHR24198:SF165">
    <property type="entry name" value="ANKYRIN REPEAT-CONTAINING PROTEIN-RELATED"/>
    <property type="match status" value="1"/>
</dbReference>
<protein>
    <submittedName>
        <fullName evidence="4">Ankyrin</fullName>
    </submittedName>
</protein>
<dbReference type="PROSITE" id="PS50088">
    <property type="entry name" value="ANK_REPEAT"/>
    <property type="match status" value="1"/>
</dbReference>
<evidence type="ECO:0000256" key="2">
    <source>
        <dbReference type="ARBA" id="ARBA00023043"/>
    </source>
</evidence>
<dbReference type="VEuPathDB" id="FungiDB:BD410DRAFT_789173"/>
<feature type="non-terminal residue" evidence="4">
    <location>
        <position position="560"/>
    </location>
</feature>
<keyword evidence="1" id="KW-0677">Repeat</keyword>
<dbReference type="SUPFAM" id="SSF48403">
    <property type="entry name" value="Ankyrin repeat"/>
    <property type="match status" value="1"/>
</dbReference>
<evidence type="ECO:0000256" key="1">
    <source>
        <dbReference type="ARBA" id="ARBA00022737"/>
    </source>
</evidence>
<proteinExistence type="predicted"/>
<sequence>MTSTSAQAPQPQPVTPELLDEVHYQLALDASLQANNQASMSADAMQRRMHTGSHSDYVPTYVESPPAPTNITYSREDVQAVTHFFDAIIAGQVEAVQLLLNSGMDVECQDRMRQDMTPLYAAVRAEQSRVMFLLVNSGADVNSFSGDPDLTVTQPKTTRTYNGDIALKRTPLMRAAQNGKLRMVKDLVEQCNADPMAIAPDGQSAQRLAAKAGHRDIVKYLPKNRGGIRKRMRYDYHTRFCRIRSLFKTIYPILRFFLWSVPKFFVWNVPKFFLWSIPKSIIEELYHMARRIYRALPPVRTWPSLIWTAIVDLSQAIGRGSKAVVRGTIRVAKSIGRGAVRLVKGIPKFFKTCYNATKRFVKAIPDMTVRAAKAVGRKIKEIGRWTWDLLETCYYATKRFVEAIPDMTVRAFRAIGRTIKESARWTWKFIRRIGDALVDFVKSITDVFVTFYFYVESLIRRLRNVRFKDIVRAVQRVLRALFVTFPKALWRGLKSTLKFVDRVLTALTLGLWRELSWLAELIVRNICFVPEQIIRILLIAVQGVGKVFTELWLLVHPRSM</sequence>
<evidence type="ECO:0000313" key="4">
    <source>
        <dbReference type="EMBL" id="TDL21784.1"/>
    </source>
</evidence>
<reference evidence="4 5" key="1">
    <citation type="submission" date="2018-06" db="EMBL/GenBank/DDBJ databases">
        <title>A transcriptomic atlas of mushroom development highlights an independent origin of complex multicellularity.</title>
        <authorList>
            <consortium name="DOE Joint Genome Institute"/>
            <person name="Krizsan K."/>
            <person name="Almasi E."/>
            <person name="Merenyi Z."/>
            <person name="Sahu N."/>
            <person name="Viragh M."/>
            <person name="Koszo T."/>
            <person name="Mondo S."/>
            <person name="Kiss B."/>
            <person name="Balint B."/>
            <person name="Kues U."/>
            <person name="Barry K."/>
            <person name="Hegedus J.C."/>
            <person name="Henrissat B."/>
            <person name="Johnson J."/>
            <person name="Lipzen A."/>
            <person name="Ohm R."/>
            <person name="Nagy I."/>
            <person name="Pangilinan J."/>
            <person name="Yan J."/>
            <person name="Xiong Y."/>
            <person name="Grigoriev I.V."/>
            <person name="Hibbett D.S."/>
            <person name="Nagy L.G."/>
        </authorList>
    </citation>
    <scope>NUCLEOTIDE SEQUENCE [LARGE SCALE GENOMIC DNA]</scope>
    <source>
        <strain evidence="4 5">SZMC22713</strain>
    </source>
</reference>
<dbReference type="SMART" id="SM00248">
    <property type="entry name" value="ANK"/>
    <property type="match status" value="4"/>
</dbReference>
<dbReference type="PANTHER" id="PTHR24198">
    <property type="entry name" value="ANKYRIN REPEAT AND PROTEIN KINASE DOMAIN-CONTAINING PROTEIN"/>
    <property type="match status" value="1"/>
</dbReference>
<dbReference type="EMBL" id="ML170178">
    <property type="protein sequence ID" value="TDL21784.1"/>
    <property type="molecule type" value="Genomic_DNA"/>
</dbReference>
<evidence type="ECO:0000256" key="3">
    <source>
        <dbReference type="PROSITE-ProRule" id="PRU00023"/>
    </source>
</evidence>
<feature type="repeat" description="ANK" evidence="3">
    <location>
        <begin position="114"/>
        <end position="146"/>
    </location>
</feature>
<dbReference type="Proteomes" id="UP000294933">
    <property type="component" value="Unassembled WGS sequence"/>
</dbReference>
<dbReference type="STRING" id="50990.A0A4Y7Q2B4"/>
<keyword evidence="2 3" id="KW-0040">ANK repeat</keyword>
<dbReference type="PROSITE" id="PS50297">
    <property type="entry name" value="ANK_REP_REGION"/>
    <property type="match status" value="1"/>
</dbReference>
<name>A0A4Y7Q2B4_9AGAM</name>
<keyword evidence="5" id="KW-1185">Reference proteome</keyword>
<dbReference type="AlphaFoldDB" id="A0A4Y7Q2B4"/>